<keyword evidence="4" id="KW-0732">Signal</keyword>
<keyword evidence="3" id="KW-0813">Transport</keyword>
<proteinExistence type="inferred from homology"/>
<comment type="similarity">
    <text evidence="2">Belongs to the bacterial solute-binding protein 1 family.</text>
</comment>
<protein>
    <recommendedName>
        <fullName evidence="6">Extracellular solute-binding protein</fullName>
    </recommendedName>
</protein>
<dbReference type="InterPro" id="IPR006059">
    <property type="entry name" value="SBP"/>
</dbReference>
<dbReference type="EMBL" id="AP019376">
    <property type="protein sequence ID" value="BBH91436.1"/>
    <property type="molecule type" value="Genomic_DNA"/>
</dbReference>
<sequence length="296" mass="32297">MSDVSQPNEKKQGIYNRRRFFQVAALSTGSALLVACGGSDPAPLTKVTPVATIPAAQATATATASIGKTFFPSGDPNIPDAYTVPPPLTQSVEYVPGRGNKVKFFCLSYKTPPTPLNQNKYWQELNKRLNIQWEANLVNFDTYNEKATAILASGDVPDLFYLSVTDNPALLTPVQQGAFTDLTPFLTGDELKKYPNLAKFGEITWKNSRLNGKIYGVPRPRPIPGGVLHIRRDWMKKLGIKDPTNKDEFLAMLKEFMKAKPDGAQCWGIGGLAGTTNFIYNSLAPPISGGWRAAAS</sequence>
<evidence type="ECO:0000256" key="2">
    <source>
        <dbReference type="ARBA" id="ARBA00008520"/>
    </source>
</evidence>
<evidence type="ECO:0000256" key="4">
    <source>
        <dbReference type="ARBA" id="ARBA00022729"/>
    </source>
</evidence>
<dbReference type="AlphaFoldDB" id="A0A455SUY9"/>
<organism evidence="5">
    <name type="scientific">Thermosporothrix sp. COM3</name>
    <dbReference type="NCBI Taxonomy" id="2490863"/>
    <lineage>
        <taxon>Bacteria</taxon>
        <taxon>Bacillati</taxon>
        <taxon>Chloroflexota</taxon>
        <taxon>Ktedonobacteria</taxon>
        <taxon>Ktedonobacterales</taxon>
        <taxon>Thermosporotrichaceae</taxon>
        <taxon>Thermosporothrix</taxon>
    </lineage>
</organism>
<dbReference type="Pfam" id="PF01547">
    <property type="entry name" value="SBP_bac_1"/>
    <property type="match status" value="1"/>
</dbReference>
<dbReference type="Gene3D" id="3.40.190.10">
    <property type="entry name" value="Periplasmic binding protein-like II"/>
    <property type="match status" value="2"/>
</dbReference>
<evidence type="ECO:0000256" key="1">
    <source>
        <dbReference type="ARBA" id="ARBA00004196"/>
    </source>
</evidence>
<dbReference type="PANTHER" id="PTHR43649:SF31">
    <property type="entry name" value="SN-GLYCEROL-3-PHOSPHATE-BINDING PERIPLASMIC PROTEIN UGPB"/>
    <property type="match status" value="1"/>
</dbReference>
<dbReference type="SUPFAM" id="SSF53850">
    <property type="entry name" value="Periplasmic binding protein-like II"/>
    <property type="match status" value="1"/>
</dbReference>
<dbReference type="GO" id="GO:0030313">
    <property type="term" value="C:cell envelope"/>
    <property type="evidence" value="ECO:0007669"/>
    <property type="project" value="UniProtKB-SubCell"/>
</dbReference>
<gene>
    <name evidence="5" type="ORF">KTC_61870</name>
</gene>
<accession>A0A455SUY9</accession>
<evidence type="ECO:0000256" key="3">
    <source>
        <dbReference type="ARBA" id="ARBA00022448"/>
    </source>
</evidence>
<comment type="subcellular location">
    <subcellularLocation>
        <location evidence="1">Cell envelope</location>
    </subcellularLocation>
</comment>
<evidence type="ECO:0000313" key="5">
    <source>
        <dbReference type="EMBL" id="BBH91436.1"/>
    </source>
</evidence>
<dbReference type="PANTHER" id="PTHR43649">
    <property type="entry name" value="ARABINOSE-BINDING PROTEIN-RELATED"/>
    <property type="match status" value="1"/>
</dbReference>
<dbReference type="InterPro" id="IPR050490">
    <property type="entry name" value="Bact_solute-bd_prot1"/>
</dbReference>
<evidence type="ECO:0008006" key="6">
    <source>
        <dbReference type="Google" id="ProtNLM"/>
    </source>
</evidence>
<reference evidence="5" key="1">
    <citation type="submission" date="2018-12" db="EMBL/GenBank/DDBJ databases">
        <title>Novel natural products biosynthetic potential of the class Ktedonobacteria.</title>
        <authorList>
            <person name="Zheng Y."/>
            <person name="Saitou A."/>
            <person name="Wang C.M."/>
            <person name="Toyoda A."/>
            <person name="Minakuchi Y."/>
            <person name="Sekiguchi Y."/>
            <person name="Ueda K."/>
            <person name="Takano H."/>
            <person name="Sakai Y."/>
            <person name="Yokota A."/>
            <person name="Yabe S."/>
        </authorList>
    </citation>
    <scope>NUCLEOTIDE SEQUENCE</scope>
    <source>
        <strain evidence="5">COM3</strain>
    </source>
</reference>
<name>A0A455SUY9_9CHLR</name>